<feature type="compositionally biased region" description="Low complexity" evidence="3">
    <location>
        <begin position="179"/>
        <end position="189"/>
    </location>
</feature>
<keyword evidence="1" id="KW-0479">Metal-binding</keyword>
<dbReference type="EMBL" id="JAAPAO010000749">
    <property type="protein sequence ID" value="KAF4654256.1"/>
    <property type="molecule type" value="Genomic_DNA"/>
</dbReference>
<dbReference type="GO" id="GO:0000159">
    <property type="term" value="C:protein phosphatase type 2A complex"/>
    <property type="evidence" value="ECO:0007669"/>
    <property type="project" value="TreeGrafter"/>
</dbReference>
<dbReference type="Pfam" id="PF17958">
    <property type="entry name" value="EF-hand_13"/>
    <property type="match status" value="1"/>
</dbReference>
<gene>
    <name evidence="5" type="primary">PPP2R3A</name>
    <name evidence="5" type="ORF">FOL47_010050</name>
</gene>
<feature type="region of interest" description="Disordered" evidence="3">
    <location>
        <begin position="120"/>
        <end position="195"/>
    </location>
</feature>
<accession>A0A7J6L4Y5</accession>
<dbReference type="CDD" id="cd21504">
    <property type="entry name" value="PPP2R3A_B-like"/>
    <property type="match status" value="1"/>
</dbReference>
<feature type="region of interest" description="Disordered" evidence="3">
    <location>
        <begin position="619"/>
        <end position="652"/>
    </location>
</feature>
<sequence length="652" mass="73856">MTLQSSPTEIRLSVTRPPEDDVPVDIDKFGMVSCKMDEFFQEWLSTPQAARLVKRLVALANNDSATLANLASSPHNTPAAATTIPAATRSPSSGLGLSPSHSPGGANASWEEELLSAPPPYFTLKDASPPATAVVTPKSPGRRTSDADQSPTPPVEKQKVTSPSNRQQSAAKSPVLTQSAAAASSESGATPKKAMMTSIEGAPSIIGRGADIIPRFYIPVKSRRATDPLTPREKEVINQLFQELGGPIDAMDEDCFAIWQTFCSEQLCISMYFADPALRRIRSYNGADENAAVTKDMFIKYYRGIGLELGKPYENFFNVVRKDTCDYIVKNDFREFVWVLLDSHPGLEFLQDTPEFQDRYTDTVLCRIFYCCDSKQLGRITLRDIKKCRPSLVETWLELDQCEDINKIRAFFSYEHFYVLYCKFWELDEDHDFLLDKDDLLKYDGHAFSRKAIDRIFSEIPAKFTSGIPGKMGYEDFCWFLISDEDKTTDTSLEYFFKLVDLDGDSVIRDHEMAYFYLEQVQRLECLHQEAVQFQDILCQMNDLIMPENEGQFELEDFKRTRKISGIFFSILLSLNKFLAYEQRDPFSIKQEQLEHPDYSDWDRYCAQEYIRLAMEDDADDQGSNSVMNADGTDVDGQQRLRNADGLDLGRG</sequence>
<comment type="caution">
    <text evidence="5">The sequence shown here is derived from an EMBL/GenBank/DDBJ whole genome shotgun (WGS) entry which is preliminary data.</text>
</comment>
<evidence type="ECO:0000313" key="5">
    <source>
        <dbReference type="EMBL" id="KAF4654256.1"/>
    </source>
</evidence>
<dbReference type="AlphaFoldDB" id="A0A7J6L4Y5"/>
<evidence type="ECO:0000259" key="4">
    <source>
        <dbReference type="Pfam" id="PF17958"/>
    </source>
</evidence>
<dbReference type="SUPFAM" id="SSF47473">
    <property type="entry name" value="EF-hand"/>
    <property type="match status" value="2"/>
</dbReference>
<feature type="compositionally biased region" description="Basic and acidic residues" evidence="3">
    <location>
        <begin position="637"/>
        <end position="652"/>
    </location>
</feature>
<dbReference type="InterPro" id="IPR011992">
    <property type="entry name" value="EF-hand-dom_pair"/>
</dbReference>
<keyword evidence="6" id="KW-1185">Reference proteome</keyword>
<dbReference type="Proteomes" id="UP000591131">
    <property type="component" value="Unassembled WGS sequence"/>
</dbReference>
<feature type="compositionally biased region" description="Polar residues" evidence="3">
    <location>
        <begin position="160"/>
        <end position="178"/>
    </location>
</feature>
<feature type="compositionally biased region" description="Low complexity" evidence="3">
    <location>
        <begin position="77"/>
        <end position="105"/>
    </location>
</feature>
<organism evidence="5 6">
    <name type="scientific">Perkinsus chesapeaki</name>
    <name type="common">Clam parasite</name>
    <name type="synonym">Perkinsus andrewsi</name>
    <dbReference type="NCBI Taxonomy" id="330153"/>
    <lineage>
        <taxon>Eukaryota</taxon>
        <taxon>Sar</taxon>
        <taxon>Alveolata</taxon>
        <taxon>Perkinsozoa</taxon>
        <taxon>Perkinsea</taxon>
        <taxon>Perkinsida</taxon>
        <taxon>Perkinsidae</taxon>
        <taxon>Perkinsus</taxon>
    </lineage>
</organism>
<evidence type="ECO:0000256" key="3">
    <source>
        <dbReference type="SAM" id="MobiDB-lite"/>
    </source>
</evidence>
<dbReference type="FunFam" id="1.10.238.10:FF:000025">
    <property type="entry name" value="serine/threonine-protein phosphatase 2A regulatory subunit B'' subunit alpha"/>
    <property type="match status" value="1"/>
</dbReference>
<name>A0A7J6L4Y5_PERCH</name>
<dbReference type="InterPro" id="IPR041534">
    <property type="entry name" value="EF-hand_13"/>
</dbReference>
<dbReference type="PANTHER" id="PTHR14095:SF0">
    <property type="entry name" value="MIP22305P"/>
    <property type="match status" value="1"/>
</dbReference>
<dbReference type="GO" id="GO:0046872">
    <property type="term" value="F:metal ion binding"/>
    <property type="evidence" value="ECO:0007669"/>
    <property type="project" value="UniProtKB-KW"/>
</dbReference>
<keyword evidence="2" id="KW-0106">Calcium</keyword>
<dbReference type="Gene3D" id="1.10.238.10">
    <property type="entry name" value="EF-hand"/>
    <property type="match status" value="1"/>
</dbReference>
<dbReference type="PANTHER" id="PTHR14095">
    <property type="entry name" value="PHOSPHATASE 2A REGULATORY SUBUNIT-RELATED"/>
    <property type="match status" value="1"/>
</dbReference>
<dbReference type="OrthoDB" id="5586at2759"/>
<evidence type="ECO:0000256" key="1">
    <source>
        <dbReference type="ARBA" id="ARBA00022723"/>
    </source>
</evidence>
<evidence type="ECO:0000313" key="6">
    <source>
        <dbReference type="Proteomes" id="UP000591131"/>
    </source>
</evidence>
<dbReference type="GO" id="GO:0019888">
    <property type="term" value="F:protein phosphatase regulator activity"/>
    <property type="evidence" value="ECO:0007669"/>
    <property type="project" value="TreeGrafter"/>
</dbReference>
<dbReference type="FunFam" id="1.10.238.220:FF:000003">
    <property type="entry name" value="Phosphoprotein phosphatase 2A regulatory subunit"/>
    <property type="match status" value="1"/>
</dbReference>
<proteinExistence type="predicted"/>
<feature type="region of interest" description="Disordered" evidence="3">
    <location>
        <begin position="70"/>
        <end position="108"/>
    </location>
</feature>
<reference evidence="5 6" key="1">
    <citation type="submission" date="2020-04" db="EMBL/GenBank/DDBJ databases">
        <title>Perkinsus chesapeaki whole genome sequence.</title>
        <authorList>
            <person name="Bogema D.R."/>
        </authorList>
    </citation>
    <scope>NUCLEOTIDE SEQUENCE [LARGE SCALE GENOMIC DNA]</scope>
    <source>
        <strain evidence="5">ATCC PRA-425</strain>
    </source>
</reference>
<dbReference type="Gene3D" id="1.10.238.220">
    <property type="match status" value="1"/>
</dbReference>
<evidence type="ECO:0000256" key="2">
    <source>
        <dbReference type="ARBA" id="ARBA00022837"/>
    </source>
</evidence>
<protein>
    <submittedName>
        <fullName evidence="5">Serine/threonine-protein phosphatase 2A regulatory subunit B'' subunit alpha</fullName>
    </submittedName>
</protein>
<feature type="domain" description="PP2A regulatory subunit B'' EF-hand" evidence="4">
    <location>
        <begin position="315"/>
        <end position="388"/>
    </location>
</feature>